<protein>
    <submittedName>
        <fullName evidence="3">Zinc ribbon domain-containing protein</fullName>
    </submittedName>
</protein>
<dbReference type="Proteomes" id="UP000264141">
    <property type="component" value="Unassembled WGS sequence"/>
</dbReference>
<gene>
    <name evidence="3" type="ORF">DEQ80_00635</name>
</gene>
<feature type="domain" description="DZANK-type" evidence="2">
    <location>
        <begin position="98"/>
        <end position="141"/>
    </location>
</feature>
<feature type="transmembrane region" description="Helical" evidence="1">
    <location>
        <begin position="12"/>
        <end position="35"/>
    </location>
</feature>
<dbReference type="Pfam" id="PF12773">
    <property type="entry name" value="DZR"/>
    <property type="match status" value="1"/>
</dbReference>
<evidence type="ECO:0000313" key="4">
    <source>
        <dbReference type="Proteomes" id="UP000264141"/>
    </source>
</evidence>
<sequence length="182" mass="20426">MTLNPSTLNNFILIATGYAAAFLIALWLSLIIWAYRDIRRRSRDPLLRILAVLVVAILFLPGILIYLILRPPQTQEEEFQQTLEEEALLQSIEESSLCPGCGRRVREDWVACPACYTRLKKPCHQCGRPIELAWNLCPYCGTPAPGMRRENLTVDDALRNLAGDIENDPMANSGVSSQSDLP</sequence>
<dbReference type="AlphaFoldDB" id="A0A3D1JCM3"/>
<organism evidence="3 4">
    <name type="scientific">Anaerolinea thermolimosa</name>
    <dbReference type="NCBI Taxonomy" id="229919"/>
    <lineage>
        <taxon>Bacteria</taxon>
        <taxon>Bacillati</taxon>
        <taxon>Chloroflexota</taxon>
        <taxon>Anaerolineae</taxon>
        <taxon>Anaerolineales</taxon>
        <taxon>Anaerolineaceae</taxon>
        <taxon>Anaerolinea</taxon>
    </lineage>
</organism>
<dbReference type="EMBL" id="DPBP01000003">
    <property type="protein sequence ID" value="HCE16340.1"/>
    <property type="molecule type" value="Genomic_DNA"/>
</dbReference>
<feature type="transmembrane region" description="Helical" evidence="1">
    <location>
        <begin position="47"/>
        <end position="69"/>
    </location>
</feature>
<evidence type="ECO:0000313" key="3">
    <source>
        <dbReference type="EMBL" id="HCE16340.1"/>
    </source>
</evidence>
<name>A0A3D1JCM3_9CHLR</name>
<keyword evidence="1" id="KW-0472">Membrane</keyword>
<evidence type="ECO:0000259" key="2">
    <source>
        <dbReference type="Pfam" id="PF12773"/>
    </source>
</evidence>
<keyword evidence="1" id="KW-1133">Transmembrane helix</keyword>
<dbReference type="RefSeq" id="WP_062189496.1">
    <property type="nucleotide sequence ID" value="NZ_DF967965.1"/>
</dbReference>
<dbReference type="OrthoDB" id="160444at2"/>
<dbReference type="InterPro" id="IPR025874">
    <property type="entry name" value="DZR"/>
</dbReference>
<keyword evidence="1" id="KW-0812">Transmembrane</keyword>
<accession>A0A3D1JCM3</accession>
<dbReference type="STRING" id="229919.GCA_001050195_00537"/>
<comment type="caution">
    <text evidence="3">The sequence shown here is derived from an EMBL/GenBank/DDBJ whole genome shotgun (WGS) entry which is preliminary data.</text>
</comment>
<evidence type="ECO:0000256" key="1">
    <source>
        <dbReference type="SAM" id="Phobius"/>
    </source>
</evidence>
<reference evidence="3 4" key="1">
    <citation type="journal article" date="2018" name="Nat. Biotechnol.">
        <title>A standardized bacterial taxonomy based on genome phylogeny substantially revises the tree of life.</title>
        <authorList>
            <person name="Parks D.H."/>
            <person name="Chuvochina M."/>
            <person name="Waite D.W."/>
            <person name="Rinke C."/>
            <person name="Skarshewski A."/>
            <person name="Chaumeil P.A."/>
            <person name="Hugenholtz P."/>
        </authorList>
    </citation>
    <scope>NUCLEOTIDE SEQUENCE [LARGE SCALE GENOMIC DNA]</scope>
    <source>
        <strain evidence="3">UBA8781</strain>
    </source>
</reference>
<proteinExistence type="predicted"/>